<sequence length="424" mass="47452">MTQSTTQPTTHPTEVAIPTIFTYFETAASPKGQALKAQLERYAKCPLDVPEDLANAFGRAMNTGDRLGDAYIDACFASPKGRSRARKDVELALHGGVRTVSDPSPELVALFDQINTDPEWVDWDKVEHGAEVFRRYKELYPFFGMSTFNAYGLETVAKPLALTGAYTGGSAFGRFVETSRLWTDTTEPGAMRPGAVGRRSAVFVRVLHSMIRHTLLPHPEWDRDRLGMPISQFAQTGTLLLSSFAPGMQLKLLGYRPTDADVEAMMHHWRYVGHLMGVEAPWYPETVTEGFLANLLLGLSEQPKIDDDSRELCRSFMDTYLPPEGAKGLRQVYGRLRYRAQLGHARFYLGEESYRNTGLPDAGLWRFAPLARVPGNLTRETLRRNVPGAAGWIDQVNRRDRHAFLNANLEGGEAKFKPVDKLTR</sequence>
<evidence type="ECO:0000313" key="2">
    <source>
        <dbReference type="EMBL" id="MER7184379.1"/>
    </source>
</evidence>
<protein>
    <submittedName>
        <fullName evidence="2">Oxygenase MpaB family protein</fullName>
        <ecNumber evidence="2">1.-.-.-</ecNumber>
    </submittedName>
</protein>
<feature type="domain" description="ER-bound oxygenase mpaB/mpaB'/Rubber oxygenase catalytic" evidence="1">
    <location>
        <begin position="153"/>
        <end position="365"/>
    </location>
</feature>
<evidence type="ECO:0000259" key="1">
    <source>
        <dbReference type="Pfam" id="PF09995"/>
    </source>
</evidence>
<dbReference type="InterPro" id="IPR037473">
    <property type="entry name" value="Lcp-like"/>
</dbReference>
<evidence type="ECO:0000313" key="3">
    <source>
        <dbReference type="Proteomes" id="UP001474181"/>
    </source>
</evidence>
<dbReference type="EMBL" id="JBEPEK010000326">
    <property type="protein sequence ID" value="MER7184379.1"/>
    <property type="molecule type" value="Genomic_DNA"/>
</dbReference>
<reference evidence="2 3" key="1">
    <citation type="submission" date="2024-06" db="EMBL/GenBank/DDBJ databases">
        <title>The Natural Products Discovery Center: Release of the First 8490 Sequenced Strains for Exploring Actinobacteria Biosynthetic Diversity.</title>
        <authorList>
            <person name="Kalkreuter E."/>
            <person name="Kautsar S.A."/>
            <person name="Yang D."/>
            <person name="Bader C.D."/>
            <person name="Teijaro C.N."/>
            <person name="Fluegel L."/>
            <person name="Davis C.M."/>
            <person name="Simpson J.R."/>
            <person name="Lauterbach L."/>
            <person name="Steele A.D."/>
            <person name="Gui C."/>
            <person name="Meng S."/>
            <person name="Li G."/>
            <person name="Viehrig K."/>
            <person name="Ye F."/>
            <person name="Su P."/>
            <person name="Kiefer A.F."/>
            <person name="Nichols A."/>
            <person name="Cepeda A.J."/>
            <person name="Yan W."/>
            <person name="Fan B."/>
            <person name="Jiang Y."/>
            <person name="Adhikari A."/>
            <person name="Zheng C.-J."/>
            <person name="Schuster L."/>
            <person name="Cowan T.M."/>
            <person name="Smanski M.J."/>
            <person name="Chevrette M.G."/>
            <person name="De Carvalho L.P.S."/>
            <person name="Shen B."/>
        </authorList>
    </citation>
    <scope>NUCLEOTIDE SEQUENCE [LARGE SCALE GENOMIC DNA]</scope>
    <source>
        <strain evidence="2 3">NPDC000234</strain>
    </source>
</reference>
<organism evidence="2 3">
    <name type="scientific">Streptomyces hyaluromycini</name>
    <dbReference type="NCBI Taxonomy" id="1377993"/>
    <lineage>
        <taxon>Bacteria</taxon>
        <taxon>Bacillati</taxon>
        <taxon>Actinomycetota</taxon>
        <taxon>Actinomycetes</taxon>
        <taxon>Kitasatosporales</taxon>
        <taxon>Streptomycetaceae</taxon>
        <taxon>Streptomyces</taxon>
    </lineage>
</organism>
<keyword evidence="3" id="KW-1185">Reference proteome</keyword>
<dbReference type="RefSeq" id="WP_350786465.1">
    <property type="nucleotide sequence ID" value="NZ_JBEPEK010000326.1"/>
</dbReference>
<dbReference type="PANTHER" id="PTHR37539">
    <property type="entry name" value="SECRETED PROTEIN-RELATED"/>
    <property type="match status" value="1"/>
</dbReference>
<keyword evidence="2" id="KW-0560">Oxidoreductase</keyword>
<dbReference type="Proteomes" id="UP001474181">
    <property type="component" value="Unassembled WGS sequence"/>
</dbReference>
<comment type="caution">
    <text evidence="2">The sequence shown here is derived from an EMBL/GenBank/DDBJ whole genome shotgun (WGS) entry which is preliminary data.</text>
</comment>
<accession>A0ABV1X5X1</accession>
<dbReference type="Pfam" id="PF09995">
    <property type="entry name" value="MPAB_Lcp_cat"/>
    <property type="match status" value="1"/>
</dbReference>
<dbReference type="EC" id="1.-.-.-" evidence="2"/>
<proteinExistence type="predicted"/>
<gene>
    <name evidence="2" type="ORF">ABT404_33775</name>
</gene>
<dbReference type="PANTHER" id="PTHR37539:SF1">
    <property type="entry name" value="ER-BOUND OXYGENASE MPAB_MPAB'_RUBBER OXYGENASE CATALYTIC DOMAIN-CONTAINING PROTEIN"/>
    <property type="match status" value="1"/>
</dbReference>
<name>A0ABV1X5X1_9ACTN</name>
<dbReference type="GO" id="GO:0016491">
    <property type="term" value="F:oxidoreductase activity"/>
    <property type="evidence" value="ECO:0007669"/>
    <property type="project" value="UniProtKB-KW"/>
</dbReference>
<dbReference type="InterPro" id="IPR018713">
    <property type="entry name" value="MPAB/Lcp_cat_dom"/>
</dbReference>